<keyword evidence="3" id="KW-1185">Reference proteome</keyword>
<organism evidence="2 3">
    <name type="scientific">Leptomonas pyrrhocoris</name>
    <name type="common">Firebug parasite</name>
    <dbReference type="NCBI Taxonomy" id="157538"/>
    <lineage>
        <taxon>Eukaryota</taxon>
        <taxon>Discoba</taxon>
        <taxon>Euglenozoa</taxon>
        <taxon>Kinetoplastea</taxon>
        <taxon>Metakinetoplastina</taxon>
        <taxon>Trypanosomatida</taxon>
        <taxon>Trypanosomatidae</taxon>
        <taxon>Leishmaniinae</taxon>
        <taxon>Leptomonas</taxon>
    </lineage>
</organism>
<accession>A0A0M9FUJ8</accession>
<evidence type="ECO:0000313" key="2">
    <source>
        <dbReference type="EMBL" id="KPA76166.1"/>
    </source>
</evidence>
<dbReference type="EMBL" id="LGTL01000021">
    <property type="protein sequence ID" value="KPA76166.1"/>
    <property type="molecule type" value="Genomic_DNA"/>
</dbReference>
<sequence>MVLAKLSSQGKAPAPPKAAPEEAEPAKEAPAAEEKSMKPQTVLQRSIMAYGSVLTAVLVIVVCVKSGFQTFLISRLSESQMCSPVRLNGTEHLDRTCRMMIKEWNGVLSAARPALVATYLLVITFFSGVVFKAAELLLC</sequence>
<gene>
    <name evidence="2" type="ORF">ABB37_07926</name>
</gene>
<protein>
    <submittedName>
        <fullName evidence="2">Uncharacterized protein</fullName>
    </submittedName>
</protein>
<dbReference type="AlphaFoldDB" id="A0A0M9FUJ8"/>
<dbReference type="VEuPathDB" id="TriTrypDB:LpyrH10_21_0620"/>
<proteinExistence type="predicted"/>
<comment type="caution">
    <text evidence="2">The sequence shown here is derived from an EMBL/GenBank/DDBJ whole genome shotgun (WGS) entry which is preliminary data.</text>
</comment>
<name>A0A0M9FUJ8_LEPPY</name>
<feature type="compositionally biased region" description="Basic and acidic residues" evidence="1">
    <location>
        <begin position="24"/>
        <end position="37"/>
    </location>
</feature>
<dbReference type="GeneID" id="26908211"/>
<reference evidence="2 3" key="1">
    <citation type="submission" date="2015-07" db="EMBL/GenBank/DDBJ databases">
        <title>High-quality genome of monoxenous trypanosomatid Leptomonas pyrrhocoris.</title>
        <authorList>
            <person name="Flegontov P."/>
            <person name="Butenko A."/>
            <person name="Firsov S."/>
            <person name="Vlcek C."/>
            <person name="Logacheva M.D."/>
            <person name="Field M."/>
            <person name="Filatov D."/>
            <person name="Flegontova O."/>
            <person name="Gerasimov E."/>
            <person name="Jackson A.P."/>
            <person name="Kelly S."/>
            <person name="Opperdoes F."/>
            <person name="O'Reilly A."/>
            <person name="Votypka J."/>
            <person name="Yurchenko V."/>
            <person name="Lukes J."/>
        </authorList>
    </citation>
    <scope>NUCLEOTIDE SEQUENCE [LARGE SCALE GENOMIC DNA]</scope>
    <source>
        <strain evidence="2">H10</strain>
    </source>
</reference>
<feature type="compositionally biased region" description="Polar residues" evidence="1">
    <location>
        <begin position="1"/>
        <end position="10"/>
    </location>
</feature>
<evidence type="ECO:0000256" key="1">
    <source>
        <dbReference type="SAM" id="MobiDB-lite"/>
    </source>
</evidence>
<feature type="region of interest" description="Disordered" evidence="1">
    <location>
        <begin position="1"/>
        <end position="38"/>
    </location>
</feature>
<dbReference type="RefSeq" id="XP_015654605.1">
    <property type="nucleotide sequence ID" value="XM_015806734.1"/>
</dbReference>
<evidence type="ECO:0000313" key="3">
    <source>
        <dbReference type="Proteomes" id="UP000037923"/>
    </source>
</evidence>
<dbReference type="OrthoDB" id="10484706at2759"/>
<dbReference type="Proteomes" id="UP000037923">
    <property type="component" value="Unassembled WGS sequence"/>
</dbReference>